<dbReference type="InterPro" id="IPR001584">
    <property type="entry name" value="Integrase_cat-core"/>
</dbReference>
<proteinExistence type="inferred from homology"/>
<dbReference type="InterPro" id="IPR051917">
    <property type="entry name" value="Transposase-Integrase"/>
</dbReference>
<organism evidence="5 6">
    <name type="scientific">Terriglobus saanensis (strain ATCC BAA-1853 / DSM 23119 / SP1PR4)</name>
    <dbReference type="NCBI Taxonomy" id="401053"/>
    <lineage>
        <taxon>Bacteria</taxon>
        <taxon>Pseudomonadati</taxon>
        <taxon>Acidobacteriota</taxon>
        <taxon>Terriglobia</taxon>
        <taxon>Terriglobales</taxon>
        <taxon>Acidobacteriaceae</taxon>
        <taxon>Terriglobus</taxon>
    </lineage>
</organism>
<name>E8UXE9_TERSS</name>
<dbReference type="NCBIfam" id="NF033563">
    <property type="entry name" value="transpos_IS30"/>
    <property type="match status" value="1"/>
</dbReference>
<dbReference type="GO" id="GO:0004803">
    <property type="term" value="F:transposase activity"/>
    <property type="evidence" value="ECO:0007669"/>
    <property type="project" value="InterPro"/>
</dbReference>
<evidence type="ECO:0000256" key="3">
    <source>
        <dbReference type="SAM" id="MobiDB-lite"/>
    </source>
</evidence>
<feature type="compositionally biased region" description="Basic residues" evidence="3">
    <location>
        <begin position="72"/>
        <end position="85"/>
    </location>
</feature>
<keyword evidence="6" id="KW-1185">Reference proteome</keyword>
<dbReference type="OrthoDB" id="104449at2"/>
<dbReference type="InterPro" id="IPR036397">
    <property type="entry name" value="RNaseH_sf"/>
</dbReference>
<protein>
    <submittedName>
        <fullName evidence="5">Integrase catalytic region</fullName>
    </submittedName>
</protein>
<comment type="similarity">
    <text evidence="2">Belongs to the transposase IS30 family.</text>
</comment>
<feature type="domain" description="Integrase catalytic" evidence="4">
    <location>
        <begin position="176"/>
        <end position="338"/>
    </location>
</feature>
<gene>
    <name evidence="5" type="ordered locus">AciPR4_3419</name>
</gene>
<evidence type="ECO:0000313" key="5">
    <source>
        <dbReference type="EMBL" id="ADV84173.1"/>
    </source>
</evidence>
<dbReference type="PANTHER" id="PTHR10948:SF23">
    <property type="entry name" value="TRANSPOSASE INSI FOR INSERTION SEQUENCE ELEMENT IS30A-RELATED"/>
    <property type="match status" value="1"/>
</dbReference>
<dbReference type="GO" id="GO:0006313">
    <property type="term" value="P:DNA transposition"/>
    <property type="evidence" value="ECO:0007669"/>
    <property type="project" value="InterPro"/>
</dbReference>
<dbReference type="RefSeq" id="WP_013569904.1">
    <property type="nucleotide sequence ID" value="NC_014963.1"/>
</dbReference>
<dbReference type="Pfam" id="PF00665">
    <property type="entry name" value="rve"/>
    <property type="match status" value="1"/>
</dbReference>
<dbReference type="Proteomes" id="UP000006844">
    <property type="component" value="Chromosome"/>
</dbReference>
<dbReference type="EMBL" id="CP002467">
    <property type="protein sequence ID" value="ADV84173.1"/>
    <property type="molecule type" value="Genomic_DNA"/>
</dbReference>
<evidence type="ECO:0000256" key="1">
    <source>
        <dbReference type="ARBA" id="ARBA00002190"/>
    </source>
</evidence>
<dbReference type="GO" id="GO:0005829">
    <property type="term" value="C:cytosol"/>
    <property type="evidence" value="ECO:0007669"/>
    <property type="project" value="TreeGrafter"/>
</dbReference>
<dbReference type="Gene3D" id="3.30.420.10">
    <property type="entry name" value="Ribonuclease H-like superfamily/Ribonuclease H"/>
    <property type="match status" value="1"/>
</dbReference>
<reference evidence="5 6" key="1">
    <citation type="journal article" date="2012" name="Stand. Genomic Sci.">
        <title>Complete genome sequence of Terriglobus saanensis type strain SP1PR4(T), an Acidobacteria from tundra soil.</title>
        <authorList>
            <person name="Rawat S.R."/>
            <person name="Mannisto M.K."/>
            <person name="Starovoytov V."/>
            <person name="Goodwin L."/>
            <person name="Nolan M."/>
            <person name="Hauser L."/>
            <person name="Land M."/>
            <person name="Davenport K.W."/>
            <person name="Woyke T."/>
            <person name="Haggblom M.M."/>
        </authorList>
    </citation>
    <scope>NUCLEOTIDE SEQUENCE</scope>
    <source>
        <strain evidence="6">ATCC BAA-1853 / DSM 23119 / SP1PR4</strain>
    </source>
</reference>
<dbReference type="InterPro" id="IPR053392">
    <property type="entry name" value="Transposase_IS30-like"/>
</dbReference>
<dbReference type="KEGG" id="tsa:AciPR4_3419"/>
<dbReference type="PROSITE" id="PS50994">
    <property type="entry name" value="INTEGRASE"/>
    <property type="match status" value="1"/>
</dbReference>
<dbReference type="eggNOG" id="COG2826">
    <property type="taxonomic scope" value="Bacteria"/>
</dbReference>
<dbReference type="InterPro" id="IPR001598">
    <property type="entry name" value="Transposase_IS30_CS"/>
</dbReference>
<dbReference type="HOGENOM" id="CLU_035706_0_0_0"/>
<dbReference type="GO" id="GO:0003677">
    <property type="term" value="F:DNA binding"/>
    <property type="evidence" value="ECO:0007669"/>
    <property type="project" value="InterPro"/>
</dbReference>
<dbReference type="SUPFAM" id="SSF53098">
    <property type="entry name" value="Ribonuclease H-like"/>
    <property type="match status" value="1"/>
</dbReference>
<dbReference type="GO" id="GO:0015074">
    <property type="term" value="P:DNA integration"/>
    <property type="evidence" value="ECO:0007669"/>
    <property type="project" value="InterPro"/>
</dbReference>
<feature type="region of interest" description="Disordered" evidence="3">
    <location>
        <begin position="55"/>
        <end position="85"/>
    </location>
</feature>
<dbReference type="PANTHER" id="PTHR10948">
    <property type="entry name" value="TRANSPOSASE"/>
    <property type="match status" value="1"/>
</dbReference>
<evidence type="ECO:0000313" key="6">
    <source>
        <dbReference type="Proteomes" id="UP000006844"/>
    </source>
</evidence>
<evidence type="ECO:0000259" key="4">
    <source>
        <dbReference type="PROSITE" id="PS50994"/>
    </source>
</evidence>
<dbReference type="InterPro" id="IPR012337">
    <property type="entry name" value="RNaseH-like_sf"/>
</dbReference>
<sequence length="359" mass="41532">MGICYGQLDDFERVVIQSQLQMGWRPASIAAGLQRSRSTVTRELRRNGWKRSCESSAQSRRWGNGGYVARRAGQRARQAHRKPRVERKLVPGTPLWTEVRRYLHQRLSPFQIASTLSRMPEPVRISHETIYTALYAMPRGELRTELLRLLRRKRPQRGTRDPNRHQRPFVDGMTLIDERPTEVDERLVPGHWEGDLIKGRMNRSRVGTLVERTTLFLALVKLEDGRAETTANAFATILNRFQSPMRLTLTYDQGREMAQHRTLTEKSGVKVYFAHPHSPWERGINENTNGLVREYLPKGQDLSVYSQQQLDEIAMQLNARIRKSLGNKAPAELFLPKGDFDFVHFWQNPDKVKNVALES</sequence>
<accession>E8UXE9</accession>
<comment type="function">
    <text evidence="1">Required for the transposition of the insertion element.</text>
</comment>
<evidence type="ECO:0000256" key="2">
    <source>
        <dbReference type="ARBA" id="ARBA00006363"/>
    </source>
</evidence>
<dbReference type="AlphaFoldDB" id="E8UXE9"/>
<dbReference type="PROSITE" id="PS01043">
    <property type="entry name" value="TRANSPOSASE_IS30"/>
    <property type="match status" value="1"/>
</dbReference>